<dbReference type="PATRIC" id="fig|1094557.3.peg.71"/>
<protein>
    <recommendedName>
        <fullName evidence="5">CBS domain-containing protein</fullName>
    </recommendedName>
</protein>
<dbReference type="InterPro" id="IPR005170">
    <property type="entry name" value="Transptr-assoc_dom"/>
</dbReference>
<comment type="caution">
    <text evidence="6">The sequence shown here is derived from an EMBL/GenBank/DDBJ whole genome shotgun (WGS) entry which is preliminary data.</text>
</comment>
<dbReference type="AlphaFoldDB" id="J0R7Y6"/>
<dbReference type="InterPro" id="IPR016169">
    <property type="entry name" value="FAD-bd_PCMH_sub2"/>
</dbReference>
<dbReference type="eggNOG" id="COG1253">
    <property type="taxonomic scope" value="Bacteria"/>
</dbReference>
<comment type="similarity">
    <text evidence="1">Belongs to the UPF0053 family. Hemolysin C subfamily.</text>
</comment>
<evidence type="ECO:0000259" key="5">
    <source>
        <dbReference type="PROSITE" id="PS51371"/>
    </source>
</evidence>
<dbReference type="InterPro" id="IPR044751">
    <property type="entry name" value="Ion_transp-like_CBS"/>
</dbReference>
<evidence type="ECO:0000256" key="4">
    <source>
        <dbReference type="PROSITE-ProRule" id="PRU00703"/>
    </source>
</evidence>
<dbReference type="PANTHER" id="PTHR22777">
    <property type="entry name" value="HEMOLYSIN-RELATED"/>
    <property type="match status" value="1"/>
</dbReference>
<evidence type="ECO:0000256" key="1">
    <source>
        <dbReference type="ARBA" id="ARBA00006446"/>
    </source>
</evidence>
<dbReference type="Pfam" id="PF03471">
    <property type="entry name" value="CorC_HlyC"/>
    <property type="match status" value="1"/>
</dbReference>
<feature type="domain" description="CBS" evidence="5">
    <location>
        <begin position="194"/>
        <end position="251"/>
    </location>
</feature>
<gene>
    <name evidence="6" type="ORF">ME3_00072</name>
</gene>
<dbReference type="PANTHER" id="PTHR22777:SF27">
    <property type="entry name" value="MAGNESIUM AND COBALT EFFLUX PROTEIN CORC"/>
    <property type="match status" value="1"/>
</dbReference>
<dbReference type="InterPro" id="IPR046342">
    <property type="entry name" value="CBS_dom_sf"/>
</dbReference>
<dbReference type="EMBL" id="AIMA01000003">
    <property type="protein sequence ID" value="EJF91849.1"/>
    <property type="molecule type" value="Genomic_DNA"/>
</dbReference>
<dbReference type="FunFam" id="3.10.580.10:FF:000002">
    <property type="entry name" value="Magnesium/cobalt efflux protein CorC"/>
    <property type="match status" value="1"/>
</dbReference>
<dbReference type="Gene3D" id="3.30.465.10">
    <property type="match status" value="1"/>
</dbReference>
<dbReference type="SMART" id="SM01091">
    <property type="entry name" value="CorC_HlyC"/>
    <property type="match status" value="1"/>
</dbReference>
<evidence type="ECO:0000256" key="3">
    <source>
        <dbReference type="ARBA" id="ARBA00023122"/>
    </source>
</evidence>
<dbReference type="Gene3D" id="3.10.580.10">
    <property type="entry name" value="CBS-domain"/>
    <property type="match status" value="1"/>
</dbReference>
<reference evidence="6 7" key="1">
    <citation type="submission" date="2012-03" db="EMBL/GenBank/DDBJ databases">
        <title>The Genome Sequence of Bartonella melophagi K-2C.</title>
        <authorList>
            <consortium name="The Broad Institute Genome Sequencing Platform"/>
            <consortium name="The Broad Institute Genome Sequencing Center for Infectious Disease"/>
            <person name="Feldgarden M."/>
            <person name="Kirby J."/>
            <person name="Kosoy M."/>
            <person name="Birtles R."/>
            <person name="Probert W.S."/>
            <person name="Chiaraviglio L."/>
            <person name="Young S.K."/>
            <person name="Zeng Q."/>
            <person name="Gargeya S."/>
            <person name="Fitzgerald M."/>
            <person name="Haas B."/>
            <person name="Abouelleil A."/>
            <person name="Alvarado L."/>
            <person name="Arachchi H.M."/>
            <person name="Berlin A."/>
            <person name="Chapman S.B."/>
            <person name="Gearin G."/>
            <person name="Goldberg J."/>
            <person name="Griggs A."/>
            <person name="Gujja S."/>
            <person name="Hansen M."/>
            <person name="Heiman D."/>
            <person name="Howarth C."/>
            <person name="Larimer J."/>
            <person name="Lui A."/>
            <person name="MacDonald P.J.P."/>
            <person name="McCowen C."/>
            <person name="Montmayeur A."/>
            <person name="Murphy C."/>
            <person name="Neiman D."/>
            <person name="Pearson M."/>
            <person name="Priest M."/>
            <person name="Roberts A."/>
            <person name="Saif S."/>
            <person name="Shea T."/>
            <person name="Sisk P."/>
            <person name="Stolte C."/>
            <person name="Sykes S."/>
            <person name="Wortman J."/>
            <person name="Nusbaum C."/>
            <person name="Birren B."/>
        </authorList>
    </citation>
    <scope>NUCLEOTIDE SEQUENCE [LARGE SCALE GENOMIC DNA]</scope>
    <source>
        <strain evidence="6 7">K-2C</strain>
    </source>
</reference>
<dbReference type="InterPro" id="IPR000644">
    <property type="entry name" value="CBS_dom"/>
</dbReference>
<dbReference type="GO" id="GO:0005886">
    <property type="term" value="C:plasma membrane"/>
    <property type="evidence" value="ECO:0007669"/>
    <property type="project" value="TreeGrafter"/>
</dbReference>
<feature type="domain" description="CBS" evidence="5">
    <location>
        <begin position="105"/>
        <end position="164"/>
    </location>
</feature>
<keyword evidence="2" id="KW-0677">Repeat</keyword>
<organism evidence="6 7">
    <name type="scientific">Bartonella melophagi K-2C</name>
    <dbReference type="NCBI Taxonomy" id="1094557"/>
    <lineage>
        <taxon>Bacteria</taxon>
        <taxon>Pseudomonadati</taxon>
        <taxon>Pseudomonadota</taxon>
        <taxon>Alphaproteobacteria</taxon>
        <taxon>Hyphomicrobiales</taxon>
        <taxon>Bartonellaceae</taxon>
        <taxon>Bartonella</taxon>
    </lineage>
</organism>
<accession>J0R7Y6</accession>
<dbReference type="InterPro" id="IPR036318">
    <property type="entry name" value="FAD-bd_PCMH-like_sf"/>
</dbReference>
<dbReference type="CDD" id="cd04590">
    <property type="entry name" value="CBS_pair_CorC_HlyC_assoc"/>
    <property type="match status" value="1"/>
</dbReference>
<name>J0R7Y6_9HYPH</name>
<dbReference type="Proteomes" id="UP000009017">
    <property type="component" value="Unassembled WGS sequence"/>
</dbReference>
<dbReference type="HOGENOM" id="CLU_015237_3_1_5"/>
<sequence>MRYIKKEGLENLRIMVDKINTHNNNQISSHTEGASSQRTNHIEKNSFLSHLFSFLRGRNSTSLRDDLTDALAAHNEDDTTLFSSEERIMLHNILRLRETRIDDVMIPRSEIEALEINTPLGEALEYFEKIGYSRMPVYVETLDDPRGIIHIRDILSHITRFITSSTSNKNGQKSVPLQLNHTEGLHIPIGKLDLIRTVLFVPSSMLASKLLTRMQATRTQMALVIDEYGGTDGLVSMEDIVELIVGDIEDEHDNINNVIVREPDNKWLVDARTELEDVEKALGPDFIVGEYGDEVDTIGGLIVSILDRIPSKGEIIEAIPGYKFRILEADKRRIKRLRIVRIPENEHLTEEATSKG</sequence>
<dbReference type="GO" id="GO:0050660">
    <property type="term" value="F:flavin adenine dinucleotide binding"/>
    <property type="evidence" value="ECO:0007669"/>
    <property type="project" value="InterPro"/>
</dbReference>
<proteinExistence type="inferred from homology"/>
<keyword evidence="3 4" id="KW-0129">CBS domain</keyword>
<dbReference type="PROSITE" id="PS51371">
    <property type="entry name" value="CBS"/>
    <property type="match status" value="2"/>
</dbReference>
<keyword evidence="7" id="KW-1185">Reference proteome</keyword>
<evidence type="ECO:0000256" key="2">
    <source>
        <dbReference type="ARBA" id="ARBA00022737"/>
    </source>
</evidence>
<dbReference type="SUPFAM" id="SSF54631">
    <property type="entry name" value="CBS-domain pair"/>
    <property type="match status" value="1"/>
</dbReference>
<dbReference type="SUPFAM" id="SSF56176">
    <property type="entry name" value="FAD-binding/transporter-associated domain-like"/>
    <property type="match status" value="1"/>
</dbReference>
<evidence type="ECO:0000313" key="7">
    <source>
        <dbReference type="Proteomes" id="UP000009017"/>
    </source>
</evidence>
<dbReference type="Pfam" id="PF00571">
    <property type="entry name" value="CBS"/>
    <property type="match status" value="2"/>
</dbReference>
<evidence type="ECO:0000313" key="6">
    <source>
        <dbReference type="EMBL" id="EJF91849.1"/>
    </source>
</evidence>